<dbReference type="InterPro" id="IPR003399">
    <property type="entry name" value="Mce/MlaD"/>
</dbReference>
<proteinExistence type="predicted"/>
<dbReference type="Gene3D" id="1.20.58.60">
    <property type="match status" value="1"/>
</dbReference>
<dbReference type="EMBL" id="JACYXI010000001">
    <property type="protein sequence ID" value="MBD8890449.1"/>
    <property type="molecule type" value="Genomic_DNA"/>
</dbReference>
<comment type="caution">
    <text evidence="3">The sequence shown here is derived from an EMBL/GenBank/DDBJ whole genome shotgun (WGS) entry which is preliminary data.</text>
</comment>
<keyword evidence="1" id="KW-0812">Transmembrane</keyword>
<evidence type="ECO:0000259" key="2">
    <source>
        <dbReference type="Pfam" id="PF02470"/>
    </source>
</evidence>
<accession>A0ABR9CHZ9</accession>
<keyword evidence="1" id="KW-1133">Transmembrane helix</keyword>
<gene>
    <name evidence="3" type="ORF">IG616_02740</name>
</gene>
<keyword evidence="4" id="KW-1185">Reference proteome</keyword>
<protein>
    <submittedName>
        <fullName evidence="3">MCE family protein</fullName>
    </submittedName>
</protein>
<reference evidence="4" key="1">
    <citation type="submission" date="2020-09" db="EMBL/GenBank/DDBJ databases">
        <title>The genome sequence of strain Labrenzia suaedae 4C16A.</title>
        <authorList>
            <person name="Liu Y."/>
        </authorList>
    </citation>
    <scope>NUCLEOTIDE SEQUENCE [LARGE SCALE GENOMIC DNA]</scope>
    <source>
        <strain evidence="4">4C16A</strain>
    </source>
</reference>
<dbReference type="Proteomes" id="UP000632063">
    <property type="component" value="Unassembled WGS sequence"/>
</dbReference>
<dbReference type="RefSeq" id="WP_192146137.1">
    <property type="nucleotide sequence ID" value="NZ_JACYXI010000001.1"/>
</dbReference>
<evidence type="ECO:0000313" key="4">
    <source>
        <dbReference type="Proteomes" id="UP000632063"/>
    </source>
</evidence>
<evidence type="ECO:0000256" key="1">
    <source>
        <dbReference type="SAM" id="Phobius"/>
    </source>
</evidence>
<name>A0ABR9CHZ9_9HYPH</name>
<keyword evidence="1" id="KW-0472">Membrane</keyword>
<feature type="domain" description="Mce/MlaD" evidence="2">
    <location>
        <begin position="48"/>
        <end position="116"/>
    </location>
</feature>
<reference evidence="3 4" key="2">
    <citation type="journal article" date="2021" name="Int. J. Syst. Evol. Microbiol.">
        <title>Roseibium litorale sp. nov., isolated from a tidal flat sediment and proposal for the reclassification of Labrenzia polysiphoniae as Roseibium polysiphoniae comb. nov.</title>
        <authorList>
            <person name="Liu Y."/>
            <person name="Pei T."/>
            <person name="Du J."/>
            <person name="Chao M."/>
            <person name="Deng M.R."/>
            <person name="Zhu H."/>
        </authorList>
    </citation>
    <scope>NUCLEOTIDE SEQUENCE [LARGE SCALE GENOMIC DNA]</scope>
    <source>
        <strain evidence="3 4">4C16A</strain>
    </source>
</reference>
<dbReference type="PANTHER" id="PTHR36698:SF2">
    <property type="entry name" value="MCE_MLAD DOMAIN-CONTAINING PROTEIN"/>
    <property type="match status" value="1"/>
</dbReference>
<dbReference type="PANTHER" id="PTHR36698">
    <property type="entry name" value="BLL5892 PROTEIN"/>
    <property type="match status" value="1"/>
</dbReference>
<evidence type="ECO:0000313" key="3">
    <source>
        <dbReference type="EMBL" id="MBD8890449.1"/>
    </source>
</evidence>
<organism evidence="3 4">
    <name type="scientific">Roseibium litorale</name>
    <dbReference type="NCBI Taxonomy" id="2803841"/>
    <lineage>
        <taxon>Bacteria</taxon>
        <taxon>Pseudomonadati</taxon>
        <taxon>Pseudomonadota</taxon>
        <taxon>Alphaproteobacteria</taxon>
        <taxon>Hyphomicrobiales</taxon>
        <taxon>Stappiaceae</taxon>
        <taxon>Roseibium</taxon>
    </lineage>
</organism>
<feature type="transmembrane region" description="Helical" evidence="1">
    <location>
        <begin position="7"/>
        <end position="29"/>
    </location>
</feature>
<sequence length="542" mass="57446">METRANYIIIGAFMLATLIGAFGFVYWLAATAESRENLFLKIVFPAPVTGLPVGGQVLFNGIKVGDVRSLDFDPSNPKVVVATVRVKPSTPLRTDTTASLNFTGLTGVAYVDLNGGSQSAPLLLDPESDTIPVIKAERSLYDDITGGVRDALKKADSTMDTIDEFLKTNSPTVTRTLENVETFSDALASNSDGVKDFMGSIGKASDAFTSLAGRMETLVQEGERILAAVPSDKVSQIVDDMEKFSKSLGNAGEGIDQVVADAQSAAKELDSFSKQLNSSVGQVQQIIAQIDPQDVNKVVKGASALGEVLEKRTPEIDRIIASSSQTMDNLASVSQTVRDSNEDITAILKDGKEVFAKVNGLVAAVDSAKVAGIIDHVETVTGSLSTQTQTISDTIASARSAAANIENMSADLRQRTPDVDQIITDAKQVASNLNATSMRIQGIVDKVGTMVEGDGEGFIAEATKAAASIRKVADAFSSRADSIASGLQKFTNQGSSDFAAAMAQVNRTLVSIQRAVETFNRNPNRIIFGGEEVPTYNGGRRR</sequence>
<dbReference type="Pfam" id="PF02470">
    <property type="entry name" value="MlaD"/>
    <property type="match status" value="1"/>
</dbReference>